<organism evidence="1">
    <name type="scientific">Brassica oleracea</name>
    <name type="common">Wild cabbage</name>
    <dbReference type="NCBI Taxonomy" id="3712"/>
    <lineage>
        <taxon>Eukaryota</taxon>
        <taxon>Viridiplantae</taxon>
        <taxon>Streptophyta</taxon>
        <taxon>Embryophyta</taxon>
        <taxon>Tracheophyta</taxon>
        <taxon>Spermatophyta</taxon>
        <taxon>Magnoliopsida</taxon>
        <taxon>eudicotyledons</taxon>
        <taxon>Gunneridae</taxon>
        <taxon>Pentapetalae</taxon>
        <taxon>rosids</taxon>
        <taxon>malvids</taxon>
        <taxon>Brassicales</taxon>
        <taxon>Brassicaceae</taxon>
        <taxon>Brassiceae</taxon>
        <taxon>Brassica</taxon>
    </lineage>
</organism>
<dbReference type="AlphaFoldDB" id="A0A3P6FFP5"/>
<accession>A0A3P6FFP5</accession>
<name>A0A3P6FFP5_BRAOL</name>
<protein>
    <submittedName>
        <fullName evidence="1">Uncharacterized protein</fullName>
    </submittedName>
</protein>
<reference evidence="1" key="1">
    <citation type="submission" date="2018-11" db="EMBL/GenBank/DDBJ databases">
        <authorList>
            <consortium name="Genoscope - CEA"/>
            <person name="William W."/>
        </authorList>
    </citation>
    <scope>NUCLEOTIDE SEQUENCE</scope>
</reference>
<dbReference type="EMBL" id="LR031877">
    <property type="protein sequence ID" value="VDD44345.1"/>
    <property type="molecule type" value="Genomic_DNA"/>
</dbReference>
<sequence>MQKAAARTADLQHPNGTNLLTGGSDSVLCRSMVSALNVDRKVNVADTSHVAEDNKWLQVRVPLNMSNEEAGTISMLPKFHMVSRTTTNLAKCLNGISLTVVLFYPPPVYWLPMSFTGKHGTASPRCHNSHHHHHLVGPV</sequence>
<gene>
    <name evidence="1" type="ORF">BOLC5T31892H</name>
</gene>
<evidence type="ECO:0000313" key="1">
    <source>
        <dbReference type="EMBL" id="VDD44345.1"/>
    </source>
</evidence>
<proteinExistence type="predicted"/>